<keyword evidence="4" id="KW-0029">Amino-acid transport</keyword>
<dbReference type="CDD" id="cd06347">
    <property type="entry name" value="PBP1_ABC_LivK_ligand_binding-like"/>
    <property type="match status" value="1"/>
</dbReference>
<dbReference type="InterPro" id="IPR051010">
    <property type="entry name" value="BCAA_transport"/>
</dbReference>
<evidence type="ECO:0000256" key="1">
    <source>
        <dbReference type="ARBA" id="ARBA00010062"/>
    </source>
</evidence>
<dbReference type="GeneID" id="85014940"/>
<dbReference type="PROSITE" id="PS51257">
    <property type="entry name" value="PROKAR_LIPOPROTEIN"/>
    <property type="match status" value="1"/>
</dbReference>
<dbReference type="AlphaFoldDB" id="A0A7W9W0Z8"/>
<dbReference type="SUPFAM" id="SSF53822">
    <property type="entry name" value="Periplasmic binding protein-like I"/>
    <property type="match status" value="1"/>
</dbReference>
<accession>A0A7W9W0Z8</accession>
<proteinExistence type="inferred from homology"/>
<comment type="caution">
    <text evidence="7">The sequence shown here is derived from an EMBL/GenBank/DDBJ whole genome shotgun (WGS) entry which is preliminary data.</text>
</comment>
<feature type="signal peptide" evidence="5">
    <location>
        <begin position="1"/>
        <end position="19"/>
    </location>
</feature>
<evidence type="ECO:0000259" key="6">
    <source>
        <dbReference type="Pfam" id="PF13458"/>
    </source>
</evidence>
<dbReference type="InterPro" id="IPR028081">
    <property type="entry name" value="Leu-bd"/>
</dbReference>
<keyword evidence="3 5" id="KW-0732">Signal</keyword>
<reference evidence="7 8" key="1">
    <citation type="submission" date="2020-08" db="EMBL/GenBank/DDBJ databases">
        <title>Genomic Encyclopedia of Type Strains, Phase IV (KMG-IV): sequencing the most valuable type-strain genomes for metagenomic binning, comparative biology and taxonomic classification.</title>
        <authorList>
            <person name="Goeker M."/>
        </authorList>
    </citation>
    <scope>NUCLEOTIDE SEQUENCE [LARGE SCALE GENOMIC DNA]</scope>
    <source>
        <strain evidence="7 8">DSM 17245</strain>
    </source>
</reference>
<dbReference type="Gene3D" id="3.40.50.2300">
    <property type="match status" value="2"/>
</dbReference>
<name>A0A7W9W0Z8_9FIRM</name>
<comment type="similarity">
    <text evidence="1">Belongs to the leucine-binding protein family.</text>
</comment>
<evidence type="ECO:0000313" key="8">
    <source>
        <dbReference type="Proteomes" id="UP000522163"/>
    </source>
</evidence>
<evidence type="ECO:0000256" key="5">
    <source>
        <dbReference type="SAM" id="SignalP"/>
    </source>
</evidence>
<dbReference type="GO" id="GO:0006865">
    <property type="term" value="P:amino acid transport"/>
    <property type="evidence" value="ECO:0007669"/>
    <property type="project" value="UniProtKB-KW"/>
</dbReference>
<dbReference type="InterPro" id="IPR000709">
    <property type="entry name" value="Leu_Ile_Val-bd"/>
</dbReference>
<keyword evidence="2" id="KW-0813">Transport</keyword>
<feature type="domain" description="Leucine-binding protein" evidence="6">
    <location>
        <begin position="49"/>
        <end position="376"/>
    </location>
</feature>
<dbReference type="RefSeq" id="WP_183684039.1">
    <property type="nucleotide sequence ID" value="NZ_JACHHH010000006.1"/>
</dbReference>
<evidence type="ECO:0000313" key="7">
    <source>
        <dbReference type="EMBL" id="MBB6041421.1"/>
    </source>
</evidence>
<dbReference type="Proteomes" id="UP000522163">
    <property type="component" value="Unassembled WGS sequence"/>
</dbReference>
<gene>
    <name evidence="7" type="ORF">HNQ46_001401</name>
</gene>
<evidence type="ECO:0000256" key="4">
    <source>
        <dbReference type="ARBA" id="ARBA00022970"/>
    </source>
</evidence>
<feature type="chain" id="PRO_5038605391" evidence="5">
    <location>
        <begin position="20"/>
        <end position="401"/>
    </location>
</feature>
<dbReference type="PRINTS" id="PR00337">
    <property type="entry name" value="LEUILEVALBP"/>
</dbReference>
<dbReference type="Pfam" id="PF13458">
    <property type="entry name" value="Peripla_BP_6"/>
    <property type="match status" value="1"/>
</dbReference>
<protein>
    <submittedName>
        <fullName evidence="7">Branched-chain amino acid transport system substrate-binding protein</fullName>
    </submittedName>
</protein>
<evidence type="ECO:0000256" key="3">
    <source>
        <dbReference type="ARBA" id="ARBA00022729"/>
    </source>
</evidence>
<dbReference type="PANTHER" id="PTHR30483">
    <property type="entry name" value="LEUCINE-SPECIFIC-BINDING PROTEIN"/>
    <property type="match status" value="1"/>
</dbReference>
<dbReference type="PANTHER" id="PTHR30483:SF6">
    <property type="entry name" value="PERIPLASMIC BINDING PROTEIN OF ABC TRANSPORTER FOR NATURAL AMINO ACIDS"/>
    <property type="match status" value="1"/>
</dbReference>
<evidence type="ECO:0000256" key="2">
    <source>
        <dbReference type="ARBA" id="ARBA00022448"/>
    </source>
</evidence>
<dbReference type="EMBL" id="JACHHH010000006">
    <property type="protein sequence ID" value="MBB6041421.1"/>
    <property type="molecule type" value="Genomic_DNA"/>
</dbReference>
<organism evidence="7 8">
    <name type="scientific">Oribacterium sinus</name>
    <dbReference type="NCBI Taxonomy" id="237576"/>
    <lineage>
        <taxon>Bacteria</taxon>
        <taxon>Bacillati</taxon>
        <taxon>Bacillota</taxon>
        <taxon>Clostridia</taxon>
        <taxon>Lachnospirales</taxon>
        <taxon>Lachnospiraceae</taxon>
        <taxon>Oribacterium</taxon>
    </lineage>
</organism>
<dbReference type="InterPro" id="IPR028082">
    <property type="entry name" value="Peripla_BP_I"/>
</dbReference>
<sequence>MKKQLSMVLAALMAASLVACGGASGEKKATEAESKANAESSGAEKSGLTWKIGGQGPLTGGAAVYGNAVVNGAEIAIDEINANGGINGYQIEYKKADDEHDQEKAINAYNSLKDWGMQFLVGPTTSAPAIAVGTEAEGDNMFLLSPSGSAVEVTAPKNVFRVCFSDPAQGTKSAEYIGSHNLGKKIGIIYDSSDVYSSGIHDSFVAEAPKQGLEVVADEQFTADSNKDFSTQLQKMKDSGAELVFLPFYYSEAALVLTQANTMGFKPTFFGCDGMDGILNVENFDVSLAEGLMLLTPFAADAKDDLTVNFVKNYKEKYKETPIQFAADAYDAVYAIKAAVEKAGLTPDQSVSDLGTAMEKAMTEISLDGLTGTGMKWNEAGDVDKEPKAVIIKDGAYVSAE</sequence>